<accession>A0ABP7JT79</accession>
<evidence type="ECO:0000313" key="2">
    <source>
        <dbReference type="Proteomes" id="UP001501624"/>
    </source>
</evidence>
<proteinExistence type="predicted"/>
<protein>
    <submittedName>
        <fullName evidence="1">Uncharacterized protein</fullName>
    </submittedName>
</protein>
<sequence>MAKWTRQVQQEKAVLEAQLAASDARAVADRRMTAAEIRQLVDAMGGLLQVLRDADPGDKLEVYRQLGLKLTYNETTRMVVAETQPQPSVCAVVVSEGGVAH</sequence>
<dbReference type="Proteomes" id="UP001501624">
    <property type="component" value="Unassembled WGS sequence"/>
</dbReference>
<comment type="caution">
    <text evidence="1">The sequence shown here is derived from an EMBL/GenBank/DDBJ whole genome shotgun (WGS) entry which is preliminary data.</text>
</comment>
<name>A0ABP7JT79_9PSEU</name>
<evidence type="ECO:0000313" key="1">
    <source>
        <dbReference type="EMBL" id="GAA3854064.1"/>
    </source>
</evidence>
<reference evidence="2" key="1">
    <citation type="journal article" date="2019" name="Int. J. Syst. Evol. Microbiol.">
        <title>The Global Catalogue of Microorganisms (GCM) 10K type strain sequencing project: providing services to taxonomists for standard genome sequencing and annotation.</title>
        <authorList>
            <consortium name="The Broad Institute Genomics Platform"/>
            <consortium name="The Broad Institute Genome Sequencing Center for Infectious Disease"/>
            <person name="Wu L."/>
            <person name="Ma J."/>
        </authorList>
    </citation>
    <scope>NUCLEOTIDE SEQUENCE [LARGE SCALE GENOMIC DNA]</scope>
    <source>
        <strain evidence="2">JCM 17017</strain>
    </source>
</reference>
<dbReference type="EMBL" id="BAABCM010000022">
    <property type="protein sequence ID" value="GAA3854064.1"/>
    <property type="molecule type" value="Genomic_DNA"/>
</dbReference>
<keyword evidence="2" id="KW-1185">Reference proteome</keyword>
<gene>
    <name evidence="1" type="ORF">GCM10022380_84900</name>
</gene>
<organism evidence="1 2">
    <name type="scientific">Amycolatopsis tucumanensis</name>
    <dbReference type="NCBI Taxonomy" id="401106"/>
    <lineage>
        <taxon>Bacteria</taxon>
        <taxon>Bacillati</taxon>
        <taxon>Actinomycetota</taxon>
        <taxon>Actinomycetes</taxon>
        <taxon>Pseudonocardiales</taxon>
        <taxon>Pseudonocardiaceae</taxon>
        <taxon>Amycolatopsis</taxon>
    </lineage>
</organism>